<gene>
    <name evidence="2" type="ORF">N7492_006214</name>
</gene>
<keyword evidence="3" id="KW-1185">Reference proteome</keyword>
<evidence type="ECO:0000313" key="2">
    <source>
        <dbReference type="EMBL" id="KAJ5165918.1"/>
    </source>
</evidence>
<dbReference type="EMBL" id="JAPQKO010000004">
    <property type="protein sequence ID" value="KAJ5165918.1"/>
    <property type="molecule type" value="Genomic_DNA"/>
</dbReference>
<evidence type="ECO:0008006" key="4">
    <source>
        <dbReference type="Google" id="ProtNLM"/>
    </source>
</evidence>
<organism evidence="2 3">
    <name type="scientific">Penicillium capsulatum</name>
    <dbReference type="NCBI Taxonomy" id="69766"/>
    <lineage>
        <taxon>Eukaryota</taxon>
        <taxon>Fungi</taxon>
        <taxon>Dikarya</taxon>
        <taxon>Ascomycota</taxon>
        <taxon>Pezizomycotina</taxon>
        <taxon>Eurotiomycetes</taxon>
        <taxon>Eurotiomycetidae</taxon>
        <taxon>Eurotiales</taxon>
        <taxon>Aspergillaceae</taxon>
        <taxon>Penicillium</taxon>
    </lineage>
</organism>
<reference evidence="2" key="2">
    <citation type="journal article" date="2023" name="IMA Fungus">
        <title>Comparative genomic study of the Penicillium genus elucidates a diverse pangenome and 15 lateral gene transfer events.</title>
        <authorList>
            <person name="Petersen C."/>
            <person name="Sorensen T."/>
            <person name="Nielsen M.R."/>
            <person name="Sondergaard T.E."/>
            <person name="Sorensen J.L."/>
            <person name="Fitzpatrick D.A."/>
            <person name="Frisvad J.C."/>
            <person name="Nielsen K.L."/>
        </authorList>
    </citation>
    <scope>NUCLEOTIDE SEQUENCE</scope>
    <source>
        <strain evidence="2">IBT 21917</strain>
    </source>
</reference>
<name>A0A9W9I361_9EURO</name>
<feature type="region of interest" description="Disordered" evidence="1">
    <location>
        <begin position="59"/>
        <end position="141"/>
    </location>
</feature>
<proteinExistence type="predicted"/>
<sequence>MSSPSKMPRMQWTPEADQTLLLTLVKTHALKIDYAAISESWPDASVKPTARAVKERMTKIQELHKSRSVGVQTPTKRKRDTRASTPQPKKCTPKKQRASENPSHQVEDTLDDAAGVLEAEPAKEVAEEASSDSETEEHTLV</sequence>
<dbReference type="AlphaFoldDB" id="A0A9W9I361"/>
<dbReference type="OrthoDB" id="5420368at2759"/>
<dbReference type="Proteomes" id="UP001146351">
    <property type="component" value="Unassembled WGS sequence"/>
</dbReference>
<evidence type="ECO:0000256" key="1">
    <source>
        <dbReference type="SAM" id="MobiDB-lite"/>
    </source>
</evidence>
<comment type="caution">
    <text evidence="2">The sequence shown here is derived from an EMBL/GenBank/DDBJ whole genome shotgun (WGS) entry which is preliminary data.</text>
</comment>
<evidence type="ECO:0000313" key="3">
    <source>
        <dbReference type="Proteomes" id="UP001146351"/>
    </source>
</evidence>
<reference evidence="2" key="1">
    <citation type="submission" date="2022-11" db="EMBL/GenBank/DDBJ databases">
        <authorList>
            <person name="Petersen C."/>
        </authorList>
    </citation>
    <scope>NUCLEOTIDE SEQUENCE</scope>
    <source>
        <strain evidence="2">IBT 21917</strain>
    </source>
</reference>
<accession>A0A9W9I361</accession>
<protein>
    <recommendedName>
        <fullName evidence="4">Myb-like domain-containing protein</fullName>
    </recommendedName>
</protein>